<accession>A0ABV5G8V7</accession>
<protein>
    <submittedName>
        <fullName evidence="1">Uncharacterized protein</fullName>
    </submittedName>
</protein>
<organism evidence="1 2">
    <name type="scientific">Citricoccus parietis</name>
    <dbReference type="NCBI Taxonomy" id="592307"/>
    <lineage>
        <taxon>Bacteria</taxon>
        <taxon>Bacillati</taxon>
        <taxon>Actinomycetota</taxon>
        <taxon>Actinomycetes</taxon>
        <taxon>Micrococcales</taxon>
        <taxon>Micrococcaceae</taxon>
        <taxon>Citricoccus</taxon>
    </lineage>
</organism>
<gene>
    <name evidence="1" type="ORF">ACFFX0_31125</name>
</gene>
<sequence>MITKFSEQSQAGQTMISWARSVRARVDAARLACNSPWSRSRFRELKYS</sequence>
<reference evidence="1 2" key="1">
    <citation type="submission" date="2024-09" db="EMBL/GenBank/DDBJ databases">
        <authorList>
            <person name="Sun Q."/>
            <person name="Mori K."/>
        </authorList>
    </citation>
    <scope>NUCLEOTIDE SEQUENCE [LARGE SCALE GENOMIC DNA]</scope>
    <source>
        <strain evidence="1 2">CCM 7609</strain>
    </source>
</reference>
<evidence type="ECO:0000313" key="1">
    <source>
        <dbReference type="EMBL" id="MFB9075377.1"/>
    </source>
</evidence>
<comment type="caution">
    <text evidence="1">The sequence shown here is derived from an EMBL/GenBank/DDBJ whole genome shotgun (WGS) entry which is preliminary data.</text>
</comment>
<evidence type="ECO:0000313" key="2">
    <source>
        <dbReference type="Proteomes" id="UP001589575"/>
    </source>
</evidence>
<name>A0ABV5G8V7_9MICC</name>
<keyword evidence="2" id="KW-1185">Reference proteome</keyword>
<dbReference type="EMBL" id="JBHMFI010000023">
    <property type="protein sequence ID" value="MFB9075377.1"/>
    <property type="molecule type" value="Genomic_DNA"/>
</dbReference>
<proteinExistence type="predicted"/>
<dbReference type="Proteomes" id="UP001589575">
    <property type="component" value="Unassembled WGS sequence"/>
</dbReference>